<gene>
    <name evidence="1" type="ordered locus">midi_01183</name>
</gene>
<dbReference type="Proteomes" id="UP000006639">
    <property type="component" value="Chromosome"/>
</dbReference>
<keyword evidence="2" id="KW-1185">Reference proteome</keyword>
<dbReference type="KEGG" id="mmn:midi_01183"/>
<dbReference type="AlphaFoldDB" id="F7XUA0"/>
<proteinExistence type="predicted"/>
<organism evidence="1 2">
    <name type="scientific">Midichloria mitochondrii (strain IricVA)</name>
    <dbReference type="NCBI Taxonomy" id="696127"/>
    <lineage>
        <taxon>Bacteria</taxon>
        <taxon>Pseudomonadati</taxon>
        <taxon>Pseudomonadota</taxon>
        <taxon>Alphaproteobacteria</taxon>
        <taxon>Rickettsiales</taxon>
        <taxon>Candidatus Midichloriaceae</taxon>
        <taxon>Candidatus Midichloria</taxon>
    </lineage>
</organism>
<evidence type="ECO:0000313" key="2">
    <source>
        <dbReference type="Proteomes" id="UP000006639"/>
    </source>
</evidence>
<reference evidence="1 2" key="1">
    <citation type="journal article" date="2011" name="Mol. Biol. Evol.">
        <title>Phylogenomic evidence for the presence of a flagellum and cbb3 oxidase in the free-living mitochondrial ancestor.</title>
        <authorList>
            <person name="Sassera D."/>
            <person name="Lo N."/>
            <person name="Epis S."/>
            <person name="D'Auria G."/>
            <person name="Montagna M."/>
            <person name="Comandatore F."/>
            <person name="Horner D."/>
            <person name="Pereto J."/>
            <person name="Luciano A.M."/>
            <person name="Franciosi F."/>
            <person name="Ferri E."/>
            <person name="Crotti E."/>
            <person name="Bazzocchi C."/>
            <person name="Daffonchio D."/>
            <person name="Sacchi L."/>
            <person name="Moya A."/>
            <person name="Latorre A."/>
            <person name="Bandi C."/>
        </authorList>
    </citation>
    <scope>NUCLEOTIDE SEQUENCE [LARGE SCALE GENOMIC DNA]</scope>
    <source>
        <strain evidence="1 2">IricVA</strain>
    </source>
</reference>
<dbReference type="EMBL" id="CP002130">
    <property type="protein sequence ID" value="AEI89459.1"/>
    <property type="molecule type" value="Genomic_DNA"/>
</dbReference>
<protein>
    <submittedName>
        <fullName evidence="1">Uncharacterized protein</fullName>
    </submittedName>
</protein>
<sequence length="53" mass="6306">MHNNNNLTTKIKPAHDITRKGRTLVKEEIGSAELRSGFEKLTLLKCWLFWRFY</sequence>
<evidence type="ECO:0000313" key="1">
    <source>
        <dbReference type="EMBL" id="AEI89459.1"/>
    </source>
</evidence>
<accession>F7XUA0</accession>
<name>F7XUA0_MIDMI</name>
<dbReference type="HOGENOM" id="CLU_3063531_0_0_5"/>